<feature type="non-terminal residue" evidence="1">
    <location>
        <position position="1"/>
    </location>
</feature>
<comment type="caution">
    <text evidence="1">The sequence shown here is derived from an EMBL/GenBank/DDBJ whole genome shotgun (WGS) entry which is preliminary data.</text>
</comment>
<dbReference type="Proteomes" id="UP000789920">
    <property type="component" value="Unassembled WGS sequence"/>
</dbReference>
<dbReference type="EMBL" id="CAJVQC010102912">
    <property type="protein sequence ID" value="CAG8832119.1"/>
    <property type="molecule type" value="Genomic_DNA"/>
</dbReference>
<accession>A0ACA9S909</accession>
<organism evidence="1 2">
    <name type="scientific">Racocetra persica</name>
    <dbReference type="NCBI Taxonomy" id="160502"/>
    <lineage>
        <taxon>Eukaryota</taxon>
        <taxon>Fungi</taxon>
        <taxon>Fungi incertae sedis</taxon>
        <taxon>Mucoromycota</taxon>
        <taxon>Glomeromycotina</taxon>
        <taxon>Glomeromycetes</taxon>
        <taxon>Diversisporales</taxon>
        <taxon>Gigasporaceae</taxon>
        <taxon>Racocetra</taxon>
    </lineage>
</organism>
<reference evidence="1" key="1">
    <citation type="submission" date="2021-06" db="EMBL/GenBank/DDBJ databases">
        <authorList>
            <person name="Kallberg Y."/>
            <person name="Tangrot J."/>
            <person name="Rosling A."/>
        </authorList>
    </citation>
    <scope>NUCLEOTIDE SEQUENCE</scope>
    <source>
        <strain evidence="1">MA461A</strain>
    </source>
</reference>
<proteinExistence type="predicted"/>
<keyword evidence="2" id="KW-1185">Reference proteome</keyword>
<gene>
    <name evidence="1" type="ORF">RPERSI_LOCUS28355</name>
</gene>
<evidence type="ECO:0000313" key="1">
    <source>
        <dbReference type="EMBL" id="CAG8832119.1"/>
    </source>
</evidence>
<feature type="non-terminal residue" evidence="1">
    <location>
        <position position="195"/>
    </location>
</feature>
<protein>
    <submittedName>
        <fullName evidence="1">25289_t:CDS:1</fullName>
    </submittedName>
</protein>
<sequence>VRECFKPSYGADGRGNLYKEENIRHFANEVMMGTKNEGADLVTADGGFDVRGRERLQEHHLKQLILCQIITMFMTLQKNGDFVLKLFDVFTPFTAGMRNPQIVSFLLDVNKKFNEIKSSSPEGQKDVNEVVEFNEMNQDEDFIDYLKMSNMKIAIKQTEALEELLKYISNPYPFIPEAFFDEELKPPNQEEYRRL</sequence>
<evidence type="ECO:0000313" key="2">
    <source>
        <dbReference type="Proteomes" id="UP000789920"/>
    </source>
</evidence>
<name>A0ACA9S909_9GLOM</name>